<protein>
    <submittedName>
        <fullName evidence="1">Uncharacterized protein</fullName>
    </submittedName>
</protein>
<dbReference type="Proteomes" id="UP000070700">
    <property type="component" value="Unassembled WGS sequence"/>
</dbReference>
<accession>A0A194X5N6</accession>
<proteinExistence type="predicted"/>
<dbReference type="InParanoid" id="A0A194X5N6"/>
<dbReference type="EMBL" id="KQ947418">
    <property type="protein sequence ID" value="KUJ15486.1"/>
    <property type="molecule type" value="Genomic_DNA"/>
</dbReference>
<dbReference type="KEGG" id="psco:LY89DRAFT_686223"/>
<evidence type="ECO:0000313" key="1">
    <source>
        <dbReference type="EMBL" id="KUJ15486.1"/>
    </source>
</evidence>
<reference evidence="1 2" key="1">
    <citation type="submission" date="2015-10" db="EMBL/GenBank/DDBJ databases">
        <title>Full genome of DAOMC 229536 Phialocephala scopiformis, a fungal endophyte of spruce producing the potent anti-insectan compound rugulosin.</title>
        <authorList>
            <consortium name="DOE Joint Genome Institute"/>
            <person name="Walker A.K."/>
            <person name="Frasz S.L."/>
            <person name="Seifert K.A."/>
            <person name="Miller J.D."/>
            <person name="Mondo S.J."/>
            <person name="Labutti K."/>
            <person name="Lipzen A."/>
            <person name="Dockter R."/>
            <person name="Kennedy M."/>
            <person name="Grigoriev I.V."/>
            <person name="Spatafora J.W."/>
        </authorList>
    </citation>
    <scope>NUCLEOTIDE SEQUENCE [LARGE SCALE GENOMIC DNA]</scope>
    <source>
        <strain evidence="1 2">CBS 120377</strain>
    </source>
</reference>
<keyword evidence="2" id="KW-1185">Reference proteome</keyword>
<dbReference type="RefSeq" id="XP_018069841.1">
    <property type="nucleotide sequence ID" value="XM_018215237.1"/>
</dbReference>
<dbReference type="GeneID" id="28824963"/>
<sequence>MPPHAASCVFVNFTNHFTCHSPSQSGGIWHGKAHRHVRCWREVRPGCGYRICPSLYPSIKRNSLNSSKKASKIQQPSAYSDSASVNSLLESLHFTIARAMPSSTRTQTCRKAQPWKAHWPPVEAKEGSGVEYGVEKGAVIVVDGTSAKVSPAKNEAAAAS</sequence>
<name>A0A194X5N6_MOLSC</name>
<evidence type="ECO:0000313" key="2">
    <source>
        <dbReference type="Proteomes" id="UP000070700"/>
    </source>
</evidence>
<dbReference type="AlphaFoldDB" id="A0A194X5N6"/>
<organism evidence="1 2">
    <name type="scientific">Mollisia scopiformis</name>
    <name type="common">Conifer needle endophyte fungus</name>
    <name type="synonym">Phialocephala scopiformis</name>
    <dbReference type="NCBI Taxonomy" id="149040"/>
    <lineage>
        <taxon>Eukaryota</taxon>
        <taxon>Fungi</taxon>
        <taxon>Dikarya</taxon>
        <taxon>Ascomycota</taxon>
        <taxon>Pezizomycotina</taxon>
        <taxon>Leotiomycetes</taxon>
        <taxon>Helotiales</taxon>
        <taxon>Mollisiaceae</taxon>
        <taxon>Mollisia</taxon>
    </lineage>
</organism>
<gene>
    <name evidence="1" type="ORF">LY89DRAFT_686223</name>
</gene>
<dbReference type="OrthoDB" id="3599502at2759"/>